<dbReference type="OrthoDB" id="5673at2759"/>
<dbReference type="Gene3D" id="3.30.2180.10">
    <property type="entry name" value="ATP12-like"/>
    <property type="match status" value="1"/>
</dbReference>
<dbReference type="SUPFAM" id="SSF160909">
    <property type="entry name" value="ATP12-like"/>
    <property type="match status" value="1"/>
</dbReference>
<reference evidence="1 2" key="1">
    <citation type="submission" date="2015-09" db="EMBL/GenBank/DDBJ databases">
        <title>Draft genome of the parasitic nematode Teladorsagia circumcincta isolate WARC Sus (inbred).</title>
        <authorList>
            <person name="Mitreva M."/>
        </authorList>
    </citation>
    <scope>NUCLEOTIDE SEQUENCE [LARGE SCALE GENOMIC DNA]</scope>
    <source>
        <strain evidence="1 2">S</strain>
    </source>
</reference>
<sequence>MFARFVSRRFTASSASALTKRRRFYKVVDVVEEGTSDSKVFKVALDGRMLKTQGGNVLKFFASSSFEYTEDS</sequence>
<dbReference type="EMBL" id="KZ348775">
    <property type="protein sequence ID" value="PIO65737.1"/>
    <property type="molecule type" value="Genomic_DNA"/>
</dbReference>
<dbReference type="InterPro" id="IPR042272">
    <property type="entry name" value="ATP12_ATP_synth-F1-assembly_N"/>
</dbReference>
<dbReference type="GO" id="GO:0043461">
    <property type="term" value="P:proton-transporting ATP synthase complex assembly"/>
    <property type="evidence" value="ECO:0007669"/>
    <property type="project" value="InterPro"/>
</dbReference>
<proteinExistence type="predicted"/>
<dbReference type="InterPro" id="IPR011419">
    <property type="entry name" value="ATP12_ATP_synth-F1-assembly"/>
</dbReference>
<dbReference type="Proteomes" id="UP000230423">
    <property type="component" value="Unassembled WGS sequence"/>
</dbReference>
<evidence type="ECO:0000313" key="1">
    <source>
        <dbReference type="EMBL" id="PIO65737.1"/>
    </source>
</evidence>
<keyword evidence="2" id="KW-1185">Reference proteome</keyword>
<dbReference type="Pfam" id="PF07542">
    <property type="entry name" value="ATP12"/>
    <property type="match status" value="1"/>
</dbReference>
<protein>
    <submittedName>
        <fullName evidence="1">Uncharacterized protein</fullName>
    </submittedName>
</protein>
<name>A0A2G9U642_TELCI</name>
<evidence type="ECO:0000313" key="2">
    <source>
        <dbReference type="Proteomes" id="UP000230423"/>
    </source>
</evidence>
<organism evidence="1 2">
    <name type="scientific">Teladorsagia circumcincta</name>
    <name type="common">Brown stomach worm</name>
    <name type="synonym">Ostertagia circumcincta</name>
    <dbReference type="NCBI Taxonomy" id="45464"/>
    <lineage>
        <taxon>Eukaryota</taxon>
        <taxon>Metazoa</taxon>
        <taxon>Ecdysozoa</taxon>
        <taxon>Nematoda</taxon>
        <taxon>Chromadorea</taxon>
        <taxon>Rhabditida</taxon>
        <taxon>Rhabditina</taxon>
        <taxon>Rhabditomorpha</taxon>
        <taxon>Strongyloidea</taxon>
        <taxon>Trichostrongylidae</taxon>
        <taxon>Teladorsagia</taxon>
    </lineage>
</organism>
<accession>A0A2G9U642</accession>
<gene>
    <name evidence="1" type="ORF">TELCIR_12573</name>
</gene>
<dbReference type="AlphaFoldDB" id="A0A2G9U642"/>